<protein>
    <submittedName>
        <fullName evidence="2">Uncharacterized protein</fullName>
    </submittedName>
</protein>
<comment type="caution">
    <text evidence="2">The sequence shown here is derived from an EMBL/GenBank/DDBJ whole genome shotgun (WGS) entry which is preliminary data.</text>
</comment>
<gene>
    <name evidence="2" type="ORF">CA85_35720</name>
</gene>
<keyword evidence="3" id="KW-1185">Reference proteome</keyword>
<name>A0A5C5XNN6_9BACT</name>
<proteinExistence type="predicted"/>
<evidence type="ECO:0000313" key="3">
    <source>
        <dbReference type="Proteomes" id="UP000318053"/>
    </source>
</evidence>
<feature type="region of interest" description="Disordered" evidence="1">
    <location>
        <begin position="138"/>
        <end position="164"/>
    </location>
</feature>
<reference evidence="2 3" key="1">
    <citation type="submission" date="2019-02" db="EMBL/GenBank/DDBJ databases">
        <title>Deep-cultivation of Planctomycetes and their phenomic and genomic characterization uncovers novel biology.</title>
        <authorList>
            <person name="Wiegand S."/>
            <person name="Jogler M."/>
            <person name="Boedeker C."/>
            <person name="Pinto D."/>
            <person name="Vollmers J."/>
            <person name="Rivas-Marin E."/>
            <person name="Kohn T."/>
            <person name="Peeters S.H."/>
            <person name="Heuer A."/>
            <person name="Rast P."/>
            <person name="Oberbeckmann S."/>
            <person name="Bunk B."/>
            <person name="Jeske O."/>
            <person name="Meyerdierks A."/>
            <person name="Storesund J.E."/>
            <person name="Kallscheuer N."/>
            <person name="Luecker S."/>
            <person name="Lage O.M."/>
            <person name="Pohl T."/>
            <person name="Merkel B.J."/>
            <person name="Hornburger P."/>
            <person name="Mueller R.-W."/>
            <person name="Bruemmer F."/>
            <person name="Labrenz M."/>
            <person name="Spormann A.M."/>
            <person name="Op Den Camp H."/>
            <person name="Overmann J."/>
            <person name="Amann R."/>
            <person name="Jetten M.S.M."/>
            <person name="Mascher T."/>
            <person name="Medema M.H."/>
            <person name="Devos D.P."/>
            <person name="Kaster A.-K."/>
            <person name="Ovreas L."/>
            <person name="Rohde M."/>
            <person name="Galperin M.Y."/>
            <person name="Jogler C."/>
        </authorList>
    </citation>
    <scope>NUCLEOTIDE SEQUENCE [LARGE SCALE GENOMIC DNA]</scope>
    <source>
        <strain evidence="2 3">CA85</strain>
    </source>
</reference>
<dbReference type="Proteomes" id="UP000318053">
    <property type="component" value="Unassembled WGS sequence"/>
</dbReference>
<evidence type="ECO:0000256" key="1">
    <source>
        <dbReference type="SAM" id="MobiDB-lite"/>
    </source>
</evidence>
<evidence type="ECO:0000313" key="2">
    <source>
        <dbReference type="EMBL" id="TWT64787.1"/>
    </source>
</evidence>
<accession>A0A5C5XNN6</accession>
<dbReference type="AlphaFoldDB" id="A0A5C5XNN6"/>
<organism evidence="2 3">
    <name type="scientific">Allorhodopirellula solitaria</name>
    <dbReference type="NCBI Taxonomy" id="2527987"/>
    <lineage>
        <taxon>Bacteria</taxon>
        <taxon>Pseudomonadati</taxon>
        <taxon>Planctomycetota</taxon>
        <taxon>Planctomycetia</taxon>
        <taxon>Pirellulales</taxon>
        <taxon>Pirellulaceae</taxon>
        <taxon>Allorhodopirellula</taxon>
    </lineage>
</organism>
<dbReference type="EMBL" id="SJPK01000009">
    <property type="protein sequence ID" value="TWT64787.1"/>
    <property type="molecule type" value="Genomic_DNA"/>
</dbReference>
<sequence length="164" mass="18101">MLPKRCDSTCNRWSVFSKWPIVSQFSRIICVVPLSRARARARAQASAGTRAPARIGGVNGCSAGCVTEVYAESLGRKDAKEHGNARRVCILASLLSDLHCMPDRRSDAVGELSAEYNTGVEYEYRDAEYECEYKYQGSRRPEPLRTPTSGVRGFANPGSIVHSR</sequence>